<reference evidence="1" key="1">
    <citation type="submission" date="2023-09" db="EMBL/GenBank/DDBJ databases">
        <title>Vallitalea sediminicola and Vallitalea maricola sp. nov., anaerobic bacteria isolated from marine sediment.</title>
        <authorList>
            <person name="Hirano S."/>
            <person name="Maeda A."/>
            <person name="Terahara T."/>
            <person name="Mori K."/>
            <person name="Hamada M."/>
            <person name="Matsumoto R."/>
            <person name="Kobayashi T."/>
        </authorList>
    </citation>
    <scope>NUCLEOTIDE SEQUENCE</scope>
    <source>
        <strain evidence="1">AN17-2</strain>
    </source>
</reference>
<sequence length="476" mass="53404">MALSKEKFVLKQHDFSEVDKINTESVSFWKDARRRLRKNKASMVGFYAIIILIILAIFGPISPINQKNADGTVFRYDSSPIILDDNGVEIPKKDISYLPPRIPGIEKLGIFDGHATIDRGSFDLIVGDLPKTDEFNELKKPTKRKQLVEELGIPYHPYEINIISIYNNDNDVLTAKIKVLATEEILELPYEELVSDYTKYKPGTFRLISSSIDEYGVEMLKMDVDYYAVQNIKDHYFWLGTDKLALDLWTRLWIGVRVSLIIALASLVVDFTIGILYGTISGFYGGTKVDTVMMRITEILGSIPALVLMVIFISISDRIEGFIDGLLPGEQGLATIRLIILILAMSLTGWITVARVVRSQILKLREQEYILASRTLGASKRRLMAKHLFPNIIGQILVMATFSIPGAIFYEAFLTFIGIGLPIPMSSLGVLVNEGYEAFQTIPSMLLIPATVMSILMLSINLLANGLRDALDPRMR</sequence>
<gene>
    <name evidence="1" type="ORF">AN2V17_15380</name>
</gene>
<accession>A0ACB5UH87</accession>
<dbReference type="EMBL" id="BTPU01000023">
    <property type="protein sequence ID" value="GMQ62306.1"/>
    <property type="molecule type" value="Genomic_DNA"/>
</dbReference>
<dbReference type="Proteomes" id="UP001374599">
    <property type="component" value="Unassembled WGS sequence"/>
</dbReference>
<keyword evidence="2" id="KW-1185">Reference proteome</keyword>
<evidence type="ECO:0000313" key="1">
    <source>
        <dbReference type="EMBL" id="GMQ62306.1"/>
    </source>
</evidence>
<evidence type="ECO:0000313" key="2">
    <source>
        <dbReference type="Proteomes" id="UP001374599"/>
    </source>
</evidence>
<name>A0ACB5UH87_9FIRM</name>
<comment type="caution">
    <text evidence="1">The sequence shown here is derived from an EMBL/GenBank/DDBJ whole genome shotgun (WGS) entry which is preliminary data.</text>
</comment>
<organism evidence="1 2">
    <name type="scientific">Vallitalea maricola</name>
    <dbReference type="NCBI Taxonomy" id="3074433"/>
    <lineage>
        <taxon>Bacteria</taxon>
        <taxon>Bacillati</taxon>
        <taxon>Bacillota</taxon>
        <taxon>Clostridia</taxon>
        <taxon>Lachnospirales</taxon>
        <taxon>Vallitaleaceae</taxon>
        <taxon>Vallitalea</taxon>
    </lineage>
</organism>
<proteinExistence type="predicted"/>
<protein>
    <submittedName>
        <fullName evidence="1">Uncharacterized protein</fullName>
    </submittedName>
</protein>